<dbReference type="AlphaFoldDB" id="A0A382K412"/>
<dbReference type="InterPro" id="IPR050680">
    <property type="entry name" value="YpeA/RimI_acetyltransf"/>
</dbReference>
<dbReference type="NCBIfam" id="TIGR01575">
    <property type="entry name" value="rimI"/>
    <property type="match status" value="1"/>
</dbReference>
<feature type="domain" description="N-acetyltransferase" evidence="5">
    <location>
        <begin position="15"/>
        <end position="160"/>
    </location>
</feature>
<accession>A0A382K412</accession>
<keyword evidence="4" id="KW-0012">Acyltransferase</keyword>
<comment type="similarity">
    <text evidence="1">Belongs to the acetyltransferase family. RimI subfamily.</text>
</comment>
<evidence type="ECO:0000256" key="1">
    <source>
        <dbReference type="ARBA" id="ARBA00005395"/>
    </source>
</evidence>
<dbReference type="EMBL" id="UINC01078271">
    <property type="protein sequence ID" value="SVC19190.1"/>
    <property type="molecule type" value="Genomic_DNA"/>
</dbReference>
<dbReference type="PROSITE" id="PS51186">
    <property type="entry name" value="GNAT"/>
    <property type="match status" value="1"/>
</dbReference>
<sequence>MHFLSTSQSDQSGQFFARTMRFSDLELVVKNETAAYEYPWTKRIFIDCLTAGHQCWVLANKRQIVAHGVMSLAVGECHLLTLCVHPDYQGAGYGRKLLKLLMDRAYKLDAVDCFLEVRSANSVAISLYRSLGFTQIGKRKSYYPNAEGQEDALIMSRSLPLS</sequence>
<gene>
    <name evidence="6" type="ORF">METZ01_LOCUS272044</name>
</gene>
<dbReference type="InterPro" id="IPR016181">
    <property type="entry name" value="Acyl_CoA_acyltransferase"/>
</dbReference>
<evidence type="ECO:0000256" key="2">
    <source>
        <dbReference type="ARBA" id="ARBA00022490"/>
    </source>
</evidence>
<reference evidence="6" key="1">
    <citation type="submission" date="2018-05" db="EMBL/GenBank/DDBJ databases">
        <authorList>
            <person name="Lanie J.A."/>
            <person name="Ng W.-L."/>
            <person name="Kazmierczak K.M."/>
            <person name="Andrzejewski T.M."/>
            <person name="Davidsen T.M."/>
            <person name="Wayne K.J."/>
            <person name="Tettelin H."/>
            <person name="Glass J.I."/>
            <person name="Rusch D."/>
            <person name="Podicherti R."/>
            <person name="Tsui H.-C.T."/>
            <person name="Winkler M.E."/>
        </authorList>
    </citation>
    <scope>NUCLEOTIDE SEQUENCE</scope>
</reference>
<proteinExistence type="inferred from homology"/>
<dbReference type="HAMAP" id="MF_02210">
    <property type="entry name" value="RimI"/>
    <property type="match status" value="1"/>
</dbReference>
<dbReference type="SUPFAM" id="SSF55729">
    <property type="entry name" value="Acyl-CoA N-acyltransferases (Nat)"/>
    <property type="match status" value="1"/>
</dbReference>
<dbReference type="GO" id="GO:0008080">
    <property type="term" value="F:N-acetyltransferase activity"/>
    <property type="evidence" value="ECO:0007669"/>
    <property type="project" value="InterPro"/>
</dbReference>
<keyword evidence="3" id="KW-0808">Transferase</keyword>
<name>A0A382K412_9ZZZZ</name>
<keyword evidence="2" id="KW-0963">Cytoplasm</keyword>
<dbReference type="PANTHER" id="PTHR43420">
    <property type="entry name" value="ACETYLTRANSFERASE"/>
    <property type="match status" value="1"/>
</dbReference>
<evidence type="ECO:0000256" key="3">
    <source>
        <dbReference type="ARBA" id="ARBA00022679"/>
    </source>
</evidence>
<evidence type="ECO:0000256" key="4">
    <source>
        <dbReference type="ARBA" id="ARBA00023315"/>
    </source>
</evidence>
<dbReference type="CDD" id="cd04301">
    <property type="entry name" value="NAT_SF"/>
    <property type="match status" value="1"/>
</dbReference>
<organism evidence="6">
    <name type="scientific">marine metagenome</name>
    <dbReference type="NCBI Taxonomy" id="408172"/>
    <lineage>
        <taxon>unclassified sequences</taxon>
        <taxon>metagenomes</taxon>
        <taxon>ecological metagenomes</taxon>
    </lineage>
</organism>
<dbReference type="InterPro" id="IPR006464">
    <property type="entry name" value="AcTrfase_RimI/Ard1"/>
</dbReference>
<evidence type="ECO:0000259" key="5">
    <source>
        <dbReference type="PROSITE" id="PS51186"/>
    </source>
</evidence>
<dbReference type="InterPro" id="IPR000182">
    <property type="entry name" value="GNAT_dom"/>
</dbReference>
<dbReference type="Pfam" id="PF00583">
    <property type="entry name" value="Acetyltransf_1"/>
    <property type="match status" value="1"/>
</dbReference>
<dbReference type="Gene3D" id="3.40.630.30">
    <property type="match status" value="1"/>
</dbReference>
<evidence type="ECO:0000313" key="6">
    <source>
        <dbReference type="EMBL" id="SVC19190.1"/>
    </source>
</evidence>
<protein>
    <recommendedName>
        <fullName evidence="5">N-acetyltransferase domain-containing protein</fullName>
    </recommendedName>
</protein>
<dbReference type="PANTHER" id="PTHR43420:SF12">
    <property type="entry name" value="N-ACETYLTRANSFERASE DOMAIN-CONTAINING PROTEIN"/>
    <property type="match status" value="1"/>
</dbReference>
<dbReference type="InterPro" id="IPR043690">
    <property type="entry name" value="RimI"/>
</dbReference>